<dbReference type="GO" id="GO:0004806">
    <property type="term" value="F:triacylglycerol lipase activity"/>
    <property type="evidence" value="ECO:0007669"/>
    <property type="project" value="UniProtKB-EC"/>
</dbReference>
<feature type="active site" description="Proton acceptor" evidence="4">
    <location>
        <position position="163"/>
    </location>
</feature>
<dbReference type="EMBL" id="GBRD01011899">
    <property type="protein sequence ID" value="JAG53925.1"/>
    <property type="molecule type" value="Transcribed_RNA"/>
</dbReference>
<feature type="domain" description="PNPLA" evidence="6">
    <location>
        <begin position="9"/>
        <end position="176"/>
    </location>
</feature>
<dbReference type="AlphaFoldDB" id="A0A0K8SMA2"/>
<dbReference type="InterPro" id="IPR002641">
    <property type="entry name" value="PNPLA_dom"/>
</dbReference>
<dbReference type="GO" id="GO:0055088">
    <property type="term" value="P:lipid homeostasis"/>
    <property type="evidence" value="ECO:0007669"/>
    <property type="project" value="TreeGrafter"/>
</dbReference>
<proteinExistence type="predicted"/>
<evidence type="ECO:0000256" key="5">
    <source>
        <dbReference type="SAM" id="MobiDB-lite"/>
    </source>
</evidence>
<evidence type="ECO:0000256" key="1">
    <source>
        <dbReference type="ARBA" id="ARBA00013279"/>
    </source>
</evidence>
<evidence type="ECO:0000313" key="7">
    <source>
        <dbReference type="EMBL" id="JAG53925.1"/>
    </source>
</evidence>
<dbReference type="GO" id="GO:0019433">
    <property type="term" value="P:triglyceride catabolic process"/>
    <property type="evidence" value="ECO:0007669"/>
    <property type="project" value="TreeGrafter"/>
</dbReference>
<dbReference type="InterPro" id="IPR033562">
    <property type="entry name" value="PLPL"/>
</dbReference>
<sequence length="563" mass="62921">MSKVEDMSMSFSGCGFLGLYYAGVAVCFKRYASHIRFNNISGASAGAIAACSLLCDMPAEAYINDMLDLVKEARNRTLGPFSPSFNLSKVMREKLWNILPKDVHVQVRGRLRVSLTRVCDGKNVIISDFDSKEELIDCLLASSFVPVFSGLVPPKFRGVRYIDGMFTDNLPRLTEDTITVSPFCGESDICPQYDSTPLFHINFSNTSIALSFRNIVNFATIIWPPSSEVIAQFCKQGLEDALRFLQQNGHISCKTCLSIQAIYAISEEEDKEMIEYDPQCEKCEETRQEANVAGLPANIESLLQNYIDSANKGFYNWLLNHRGVKIISVLTLPYTLPFDCAYAFILMVKNIMPHMIVNLQGMYKFLMEELVTILNNVSSKAGYKLSATLRMEYAEGGEFRQGSDKQIKLDFHVDDKILDVVKLKSSGVLSRRGSLALSTSGDCDTYENILEVTSRHESILAFYYTDDNNKLRVTEIFDVTDCPEEHNCGVVKKDDETSKDLTAVDDSENPLQPSFPESSFDSPSDYVGSDSPIVSDDDTIIKTEENSSIVKLECEESQKLSAI</sequence>
<dbReference type="PANTHER" id="PTHR12406:SF41">
    <property type="entry name" value="BRUMMER, ISOFORM B-RELATED"/>
    <property type="match status" value="1"/>
</dbReference>
<feature type="short sequence motif" description="GXSXG" evidence="4">
    <location>
        <begin position="42"/>
        <end position="46"/>
    </location>
</feature>
<accession>A0A0K8SMA2</accession>
<dbReference type="GO" id="GO:0016020">
    <property type="term" value="C:membrane"/>
    <property type="evidence" value="ECO:0007669"/>
    <property type="project" value="TreeGrafter"/>
</dbReference>
<organism evidence="7">
    <name type="scientific">Lygus hesperus</name>
    <name type="common">Western plant bug</name>
    <dbReference type="NCBI Taxonomy" id="30085"/>
    <lineage>
        <taxon>Eukaryota</taxon>
        <taxon>Metazoa</taxon>
        <taxon>Ecdysozoa</taxon>
        <taxon>Arthropoda</taxon>
        <taxon>Hexapoda</taxon>
        <taxon>Insecta</taxon>
        <taxon>Pterygota</taxon>
        <taxon>Neoptera</taxon>
        <taxon>Paraneoptera</taxon>
        <taxon>Hemiptera</taxon>
        <taxon>Heteroptera</taxon>
        <taxon>Panheteroptera</taxon>
        <taxon>Cimicomorpha</taxon>
        <taxon>Miridae</taxon>
        <taxon>Mirini</taxon>
        <taxon>Lygus</taxon>
    </lineage>
</organism>
<evidence type="ECO:0000259" key="6">
    <source>
        <dbReference type="PROSITE" id="PS51635"/>
    </source>
</evidence>
<dbReference type="GO" id="GO:0005811">
    <property type="term" value="C:lipid droplet"/>
    <property type="evidence" value="ECO:0007669"/>
    <property type="project" value="TreeGrafter"/>
</dbReference>
<reference evidence="7" key="1">
    <citation type="submission" date="2014-09" db="EMBL/GenBank/DDBJ databases">
        <authorList>
            <person name="Magalhaes I.L.F."/>
            <person name="Oliveira U."/>
            <person name="Santos F.R."/>
            <person name="Vidigal T.H.D.A."/>
            <person name="Brescovit A.D."/>
            <person name="Santos A.J."/>
        </authorList>
    </citation>
    <scope>NUCLEOTIDE SEQUENCE</scope>
</reference>
<dbReference type="EMBL" id="GBRD01011900">
    <property type="protein sequence ID" value="JAG53924.1"/>
    <property type="molecule type" value="Transcribed_RNA"/>
</dbReference>
<dbReference type="EC" id="3.1.1.3" evidence="1"/>
<evidence type="ECO:0000256" key="2">
    <source>
        <dbReference type="ARBA" id="ARBA00022801"/>
    </source>
</evidence>
<evidence type="ECO:0000256" key="3">
    <source>
        <dbReference type="ARBA" id="ARBA00023098"/>
    </source>
</evidence>
<comment type="caution">
    <text evidence="4">Lacks conserved residue(s) required for the propagation of feature annotation.</text>
</comment>
<dbReference type="FunFam" id="3.40.1090.10:FF:000003">
    <property type="entry name" value="Patatin-like phospholipase domain-containing protein 2"/>
    <property type="match status" value="1"/>
</dbReference>
<evidence type="ECO:0000256" key="4">
    <source>
        <dbReference type="PROSITE-ProRule" id="PRU01161"/>
    </source>
</evidence>
<dbReference type="Pfam" id="PF01734">
    <property type="entry name" value="Patatin"/>
    <property type="match status" value="1"/>
</dbReference>
<dbReference type="PANTHER" id="PTHR12406">
    <property type="entry name" value="CALCIUM-INDEPENDENT PHOSPHOLIPASE A2 IPLA2 -RELATED"/>
    <property type="match status" value="1"/>
</dbReference>
<dbReference type="Gene3D" id="3.40.1090.10">
    <property type="entry name" value="Cytosolic phospholipase A2 catalytic domain"/>
    <property type="match status" value="1"/>
</dbReference>
<dbReference type="SUPFAM" id="SSF52151">
    <property type="entry name" value="FabD/lysophospholipase-like"/>
    <property type="match status" value="1"/>
</dbReference>
<feature type="region of interest" description="Disordered" evidence="5">
    <location>
        <begin position="502"/>
        <end position="540"/>
    </location>
</feature>
<protein>
    <recommendedName>
        <fullName evidence="1">triacylglycerol lipase</fullName>
        <ecNumber evidence="1">3.1.1.3</ecNumber>
    </recommendedName>
</protein>
<keyword evidence="2 4" id="KW-0378">Hydrolase</keyword>
<dbReference type="PROSITE" id="PS51635">
    <property type="entry name" value="PNPLA"/>
    <property type="match status" value="1"/>
</dbReference>
<dbReference type="GO" id="GO:0005737">
    <property type="term" value="C:cytoplasm"/>
    <property type="evidence" value="ECO:0007669"/>
    <property type="project" value="TreeGrafter"/>
</dbReference>
<feature type="compositionally biased region" description="Low complexity" evidence="5">
    <location>
        <begin position="514"/>
        <end position="525"/>
    </location>
</feature>
<keyword evidence="4" id="KW-0442">Lipid degradation</keyword>
<keyword evidence="3 4" id="KW-0443">Lipid metabolism</keyword>
<feature type="active site" description="Nucleophile" evidence="4">
    <location>
        <position position="44"/>
    </location>
</feature>
<feature type="short sequence motif" description="GXGXXG" evidence="4">
    <location>
        <begin position="13"/>
        <end position="18"/>
    </location>
</feature>
<dbReference type="InterPro" id="IPR016035">
    <property type="entry name" value="Acyl_Trfase/lysoPLipase"/>
</dbReference>
<name>A0A0K8SMA2_LYGHE</name>